<dbReference type="Proteomes" id="UP000316213">
    <property type="component" value="Unassembled WGS sequence"/>
</dbReference>
<sequence length="575" mass="62780">MIRRNQTPPIAHRLFDLTISWHRNESGTVAFSIPVGLFFFMVFAGLLFNTGATINGKIETQNAADASVYSASVSIARGLNAMTASNHLIGELNALYVIHHSLGGTWLDDKGGQENNSPEIQAANTGLEIAYNIAKNSQPIPGLQPPYDRVKKNPKADANSTIYEGKLKLKTALAIAYGVHTAGWVMYEAGKALLPFPTTPAGVALMAAGVITQVAATVTELAIMKEYLVLEGLEILARSLSPFKKGIPGTIKLLYNYQKLVGGTNNTPSLFSTLAAKSAIKIAERNDAVAIPSSTLLATATNLIPPFPVEQEKTTKIDRSQLMRAAFPWVAYWTNNIAGTLKKPFHILGAPISGAGGSFEKWSEKYAYQSVELFRGDTSRNFQNELTRVNHNKANSSGSGEKGMGIKLYVMQGLNETDNGAGWHKSMEDFNDWDNRRKASTKIDQLFCHVGFVRSENQPKVGVRRFFRQENPDGFVCYAQSMVYNANPQQRPQRSGGGGSAQPTVGYDTLGWTAGAIEYPGKSSARPQIKLNWQAKLTPITPEKLLSKAQVLLTDASLRRSFWGGRESILILNNH</sequence>
<keyword evidence="1" id="KW-0812">Transmembrane</keyword>
<evidence type="ECO:0000313" key="2">
    <source>
        <dbReference type="EMBL" id="TWU03693.1"/>
    </source>
</evidence>
<accession>A0A5C6AUK1</accession>
<proteinExistence type="predicted"/>
<evidence type="ECO:0000313" key="3">
    <source>
        <dbReference type="Proteomes" id="UP000316213"/>
    </source>
</evidence>
<organism evidence="2 3">
    <name type="scientific">Neorhodopirellula pilleata</name>
    <dbReference type="NCBI Taxonomy" id="2714738"/>
    <lineage>
        <taxon>Bacteria</taxon>
        <taxon>Pseudomonadati</taxon>
        <taxon>Planctomycetota</taxon>
        <taxon>Planctomycetia</taxon>
        <taxon>Pirellulales</taxon>
        <taxon>Pirellulaceae</taxon>
        <taxon>Neorhodopirellula</taxon>
    </lineage>
</organism>
<feature type="transmembrane region" description="Helical" evidence="1">
    <location>
        <begin position="29"/>
        <end position="48"/>
    </location>
</feature>
<gene>
    <name evidence="2" type="ORF">Pla100_06230</name>
</gene>
<keyword evidence="3" id="KW-1185">Reference proteome</keyword>
<comment type="caution">
    <text evidence="2">The sequence shown here is derived from an EMBL/GenBank/DDBJ whole genome shotgun (WGS) entry which is preliminary data.</text>
</comment>
<keyword evidence="1" id="KW-1133">Transmembrane helix</keyword>
<name>A0A5C6AUK1_9BACT</name>
<dbReference type="RefSeq" id="WP_146576164.1">
    <property type="nucleotide sequence ID" value="NZ_SJPM01000001.1"/>
</dbReference>
<protein>
    <submittedName>
        <fullName evidence="2">Uncharacterized protein</fullName>
    </submittedName>
</protein>
<dbReference type="AlphaFoldDB" id="A0A5C6AUK1"/>
<keyword evidence="1" id="KW-0472">Membrane</keyword>
<dbReference type="OrthoDB" id="269291at2"/>
<reference evidence="2 3" key="1">
    <citation type="submission" date="2019-02" db="EMBL/GenBank/DDBJ databases">
        <title>Deep-cultivation of Planctomycetes and their phenomic and genomic characterization uncovers novel biology.</title>
        <authorList>
            <person name="Wiegand S."/>
            <person name="Jogler M."/>
            <person name="Boedeker C."/>
            <person name="Pinto D."/>
            <person name="Vollmers J."/>
            <person name="Rivas-Marin E."/>
            <person name="Kohn T."/>
            <person name="Peeters S.H."/>
            <person name="Heuer A."/>
            <person name="Rast P."/>
            <person name="Oberbeckmann S."/>
            <person name="Bunk B."/>
            <person name="Jeske O."/>
            <person name="Meyerdierks A."/>
            <person name="Storesund J.E."/>
            <person name="Kallscheuer N."/>
            <person name="Luecker S."/>
            <person name="Lage O.M."/>
            <person name="Pohl T."/>
            <person name="Merkel B.J."/>
            <person name="Hornburger P."/>
            <person name="Mueller R.-W."/>
            <person name="Bruemmer F."/>
            <person name="Labrenz M."/>
            <person name="Spormann A.M."/>
            <person name="Op Den Camp H."/>
            <person name="Overmann J."/>
            <person name="Amann R."/>
            <person name="Jetten M.S.M."/>
            <person name="Mascher T."/>
            <person name="Medema M.H."/>
            <person name="Devos D.P."/>
            <person name="Kaster A.-K."/>
            <person name="Ovreas L."/>
            <person name="Rohde M."/>
            <person name="Galperin M.Y."/>
            <person name="Jogler C."/>
        </authorList>
    </citation>
    <scope>NUCLEOTIDE SEQUENCE [LARGE SCALE GENOMIC DNA]</scope>
    <source>
        <strain evidence="2 3">Pla100</strain>
    </source>
</reference>
<evidence type="ECO:0000256" key="1">
    <source>
        <dbReference type="SAM" id="Phobius"/>
    </source>
</evidence>
<dbReference type="EMBL" id="SJPM01000001">
    <property type="protein sequence ID" value="TWU03693.1"/>
    <property type="molecule type" value="Genomic_DNA"/>
</dbReference>